<sequence>MSKDKTLLDKLRENLTEEDIDMLEQLFKQEGLIFVLETDEELESAIEVVRDKIISEFEQTVERFRILNIELMRENQDLEAELAPKVADPAANTSWFRKVMKCLTSYLPFFYGAD</sequence>
<dbReference type="Proteomes" id="UP000734854">
    <property type="component" value="Unassembled WGS sequence"/>
</dbReference>
<keyword evidence="2" id="KW-1185">Reference proteome</keyword>
<evidence type="ECO:0000313" key="1">
    <source>
        <dbReference type="EMBL" id="KAG6511466.1"/>
    </source>
</evidence>
<dbReference type="AlphaFoldDB" id="A0A8J5LAP4"/>
<protein>
    <submittedName>
        <fullName evidence="1">Uncharacterized protein</fullName>
    </submittedName>
</protein>
<proteinExistence type="predicted"/>
<organism evidence="1 2">
    <name type="scientific">Zingiber officinale</name>
    <name type="common">Ginger</name>
    <name type="synonym">Amomum zingiber</name>
    <dbReference type="NCBI Taxonomy" id="94328"/>
    <lineage>
        <taxon>Eukaryota</taxon>
        <taxon>Viridiplantae</taxon>
        <taxon>Streptophyta</taxon>
        <taxon>Embryophyta</taxon>
        <taxon>Tracheophyta</taxon>
        <taxon>Spermatophyta</taxon>
        <taxon>Magnoliopsida</taxon>
        <taxon>Liliopsida</taxon>
        <taxon>Zingiberales</taxon>
        <taxon>Zingiberaceae</taxon>
        <taxon>Zingiber</taxon>
    </lineage>
</organism>
<gene>
    <name evidence="1" type="ORF">ZIOFF_029534</name>
</gene>
<dbReference type="EMBL" id="JACMSC010000008">
    <property type="protein sequence ID" value="KAG6511466.1"/>
    <property type="molecule type" value="Genomic_DNA"/>
</dbReference>
<reference evidence="1 2" key="1">
    <citation type="submission" date="2020-08" db="EMBL/GenBank/DDBJ databases">
        <title>Plant Genome Project.</title>
        <authorList>
            <person name="Zhang R.-G."/>
        </authorList>
    </citation>
    <scope>NUCLEOTIDE SEQUENCE [LARGE SCALE GENOMIC DNA]</scope>
    <source>
        <tissue evidence="1">Rhizome</tissue>
    </source>
</reference>
<comment type="caution">
    <text evidence="1">The sequence shown here is derived from an EMBL/GenBank/DDBJ whole genome shotgun (WGS) entry which is preliminary data.</text>
</comment>
<accession>A0A8J5LAP4</accession>
<evidence type="ECO:0000313" key="2">
    <source>
        <dbReference type="Proteomes" id="UP000734854"/>
    </source>
</evidence>
<name>A0A8J5LAP4_ZINOF</name>